<dbReference type="eggNOG" id="ENOG502T6GN">
    <property type="taxonomic scope" value="Eukaryota"/>
</dbReference>
<dbReference type="EMBL" id="KB456266">
    <property type="protein sequence ID" value="EMF11361.1"/>
    <property type="molecule type" value="Genomic_DNA"/>
</dbReference>
<gene>
    <name evidence="2" type="ORF">SEPMUDRAFT_150315</name>
</gene>
<dbReference type="OrthoDB" id="3643655at2759"/>
<proteinExistence type="predicted"/>
<dbReference type="RefSeq" id="XP_016759482.1">
    <property type="nucleotide sequence ID" value="XM_016906085.1"/>
</dbReference>
<evidence type="ECO:0000256" key="1">
    <source>
        <dbReference type="SAM" id="MobiDB-lite"/>
    </source>
</evidence>
<feature type="compositionally biased region" description="Polar residues" evidence="1">
    <location>
        <begin position="254"/>
        <end position="273"/>
    </location>
</feature>
<evidence type="ECO:0000313" key="2">
    <source>
        <dbReference type="EMBL" id="EMF11361.1"/>
    </source>
</evidence>
<sequence length="811" mass="90179">MFLLFDAHPANMKNGRNQTDVLSIERTLGLKSERGISRQGNKDSPPIEAILKGIKLIMVAYVNQDLTIIRDSDALKAEATTLFDQYGPQIWPGPDEPRPHWLEEPSEMRHEGKYPKACHYTIPEDYEYLKERFIQLVIEKACNYHENQLQKHRRHTAKVLQSHSNGDNEGEDSRGEEADRDDSDSPGQPASKIDEFQSQFAAYTQPVPDEDGKPHGLPLTGGDNSQPSSARKRPRNNVNVEENSTFKRARSESIAGSSQGESLVVPSTYSFQPINGELTQEPPELPRAHGFNPVNAAPPPIAAAASAPNGMAHSMDSLPFSKPSPAASSQQPSSSAPNSNRMLPSVPVPPHQRPLPSLTGFPGSHESAADGPRNENQRDDRRQSDPRNYESPYGQHHPAFQGQKPEQFRSGFQPVNASSPGGTRPPVLQLPSHAHTLPAHTLQNPFRTFPSGPANSPPAFGAPRLEGQPLPTTFNTVRPSHVPLPEPVLSALGLQGPRPQSRSKQAPRRPSPSGHRRPSMAPSLPPMELAADRREAMPHSHVATPDPLDHDAVYFEDVLGDLATCPVIFKLKEELGPKMPRHRLDKLKKLLVDYPDARFELEALERRARMPSEQNEAERLPPPGWIQNPVGVWVPGAHAQQQQPQPQPPHMYSQPHSFGRDAALTPRPTPGPPAHQKSDAPSTPQVKDEHHDLPSGRSLDNILVEINWNRNLDYSDHVEMQEFDTVQKLFDMVEEARPDELLRDRDVIKEIRIKSKTELHGPGGQVLPRIVHDETRGRASVKQLIRKLRSQPPDMEIELVFDVMWKPGEAK</sequence>
<evidence type="ECO:0000313" key="3">
    <source>
        <dbReference type="Proteomes" id="UP000016931"/>
    </source>
</evidence>
<dbReference type="OMA" id="VMEDCAT"/>
<dbReference type="GeneID" id="27903222"/>
<keyword evidence="3" id="KW-1185">Reference proteome</keyword>
<organism evidence="2 3">
    <name type="scientific">Sphaerulina musiva (strain SO2202)</name>
    <name type="common">Poplar stem canker fungus</name>
    <name type="synonym">Septoria musiva</name>
    <dbReference type="NCBI Taxonomy" id="692275"/>
    <lineage>
        <taxon>Eukaryota</taxon>
        <taxon>Fungi</taxon>
        <taxon>Dikarya</taxon>
        <taxon>Ascomycota</taxon>
        <taxon>Pezizomycotina</taxon>
        <taxon>Dothideomycetes</taxon>
        <taxon>Dothideomycetidae</taxon>
        <taxon>Mycosphaerellales</taxon>
        <taxon>Mycosphaerellaceae</taxon>
        <taxon>Sphaerulina</taxon>
    </lineage>
</organism>
<reference evidence="2 3" key="1">
    <citation type="journal article" date="2012" name="PLoS Pathog.">
        <title>Diverse lifestyles and strategies of plant pathogenesis encoded in the genomes of eighteen Dothideomycetes fungi.</title>
        <authorList>
            <person name="Ohm R.A."/>
            <person name="Feau N."/>
            <person name="Henrissat B."/>
            <person name="Schoch C.L."/>
            <person name="Horwitz B.A."/>
            <person name="Barry K.W."/>
            <person name="Condon B.J."/>
            <person name="Copeland A.C."/>
            <person name="Dhillon B."/>
            <person name="Glaser F."/>
            <person name="Hesse C.N."/>
            <person name="Kosti I."/>
            <person name="LaButti K."/>
            <person name="Lindquist E.A."/>
            <person name="Lucas S."/>
            <person name="Salamov A.A."/>
            <person name="Bradshaw R.E."/>
            <person name="Ciuffetti L."/>
            <person name="Hamelin R.C."/>
            <person name="Kema G.H.J."/>
            <person name="Lawrence C."/>
            <person name="Scott J.A."/>
            <person name="Spatafora J.W."/>
            <person name="Turgeon B.G."/>
            <person name="de Wit P.J.G.M."/>
            <person name="Zhong S."/>
            <person name="Goodwin S.B."/>
            <person name="Grigoriev I.V."/>
        </authorList>
    </citation>
    <scope>NUCLEOTIDE SEQUENCE [LARGE SCALE GENOMIC DNA]</scope>
    <source>
        <strain evidence="2 3">SO2202</strain>
    </source>
</reference>
<dbReference type="AlphaFoldDB" id="M3CE88"/>
<feature type="region of interest" description="Disordered" evidence="1">
    <location>
        <begin position="609"/>
        <end position="696"/>
    </location>
</feature>
<feature type="region of interest" description="Disordered" evidence="1">
    <location>
        <begin position="153"/>
        <end position="191"/>
    </location>
</feature>
<feature type="compositionally biased region" description="Low complexity" evidence="1">
    <location>
        <begin position="323"/>
        <end position="340"/>
    </location>
</feature>
<protein>
    <submittedName>
        <fullName evidence="2">Uncharacterized protein</fullName>
    </submittedName>
</protein>
<feature type="region of interest" description="Disordered" evidence="1">
    <location>
        <begin position="205"/>
        <end position="525"/>
    </location>
</feature>
<dbReference type="Proteomes" id="UP000016931">
    <property type="component" value="Unassembled WGS sequence"/>
</dbReference>
<name>M3CE88_SPHMS</name>
<dbReference type="HOGENOM" id="CLU_347873_0_0_1"/>
<accession>M3CE88</accession>
<feature type="compositionally biased region" description="Basic and acidic residues" evidence="1">
    <location>
        <begin position="372"/>
        <end position="388"/>
    </location>
</feature>